<comment type="caution">
    <text evidence="1">The sequence shown here is derived from an EMBL/GenBank/DDBJ whole genome shotgun (WGS) entry which is preliminary data.</text>
</comment>
<proteinExistence type="predicted"/>
<gene>
    <name evidence="1" type="ORF">MRB53_018099</name>
</gene>
<evidence type="ECO:0000313" key="2">
    <source>
        <dbReference type="Proteomes" id="UP001234297"/>
    </source>
</evidence>
<reference evidence="1 2" key="1">
    <citation type="journal article" date="2022" name="Hortic Res">
        <title>A haplotype resolved chromosomal level avocado genome allows analysis of novel avocado genes.</title>
        <authorList>
            <person name="Nath O."/>
            <person name="Fletcher S.J."/>
            <person name="Hayward A."/>
            <person name="Shaw L.M."/>
            <person name="Masouleh A.K."/>
            <person name="Furtado A."/>
            <person name="Henry R.J."/>
            <person name="Mitter N."/>
        </authorList>
    </citation>
    <scope>NUCLEOTIDE SEQUENCE [LARGE SCALE GENOMIC DNA]</scope>
    <source>
        <strain evidence="2">cv. Hass</strain>
    </source>
</reference>
<protein>
    <submittedName>
        <fullName evidence="1">Uncharacterized protein</fullName>
    </submittedName>
</protein>
<name>A0ACC2M6W9_PERAE</name>
<organism evidence="1 2">
    <name type="scientific">Persea americana</name>
    <name type="common">Avocado</name>
    <dbReference type="NCBI Taxonomy" id="3435"/>
    <lineage>
        <taxon>Eukaryota</taxon>
        <taxon>Viridiplantae</taxon>
        <taxon>Streptophyta</taxon>
        <taxon>Embryophyta</taxon>
        <taxon>Tracheophyta</taxon>
        <taxon>Spermatophyta</taxon>
        <taxon>Magnoliopsida</taxon>
        <taxon>Magnoliidae</taxon>
        <taxon>Laurales</taxon>
        <taxon>Lauraceae</taxon>
        <taxon>Persea</taxon>
    </lineage>
</organism>
<evidence type="ECO:0000313" key="1">
    <source>
        <dbReference type="EMBL" id="KAJ8641405.1"/>
    </source>
</evidence>
<accession>A0ACC2M6W9</accession>
<sequence length="133" mass="15345">MGCREGSRTEWAVRRWALQQAQARKRGEGRRGNGAKRAEREGLRHIEAGRERERKRGGQGKRVGREKQGAGCWAERVNARREGGEKGRRGREERRIERGIARRGEEIAGERGEMEDDGSERIGFGWRFCVWDL</sequence>
<dbReference type="Proteomes" id="UP001234297">
    <property type="component" value="Chromosome 5"/>
</dbReference>
<keyword evidence="2" id="KW-1185">Reference proteome</keyword>
<dbReference type="EMBL" id="CM056813">
    <property type="protein sequence ID" value="KAJ8641405.1"/>
    <property type="molecule type" value="Genomic_DNA"/>
</dbReference>